<evidence type="ECO:0000313" key="11">
    <source>
        <dbReference type="EMBL" id="CAF0839012.1"/>
    </source>
</evidence>
<evidence type="ECO:0000256" key="7">
    <source>
        <dbReference type="ARBA" id="ARBA00023136"/>
    </source>
</evidence>
<keyword evidence="3" id="KW-1003">Cell membrane</keyword>
<dbReference type="Proteomes" id="UP000681722">
    <property type="component" value="Unassembled WGS sequence"/>
</dbReference>
<accession>A0A813VIH3</accession>
<dbReference type="PRINTS" id="PR01262">
    <property type="entry name" value="INNEXIN"/>
</dbReference>
<feature type="transmembrane region" description="Helical" evidence="10">
    <location>
        <begin position="103"/>
        <end position="125"/>
    </location>
</feature>
<keyword evidence="9" id="KW-0325">Glycoprotein</keyword>
<proteinExistence type="inferred from homology"/>
<evidence type="ECO:0000256" key="3">
    <source>
        <dbReference type="ARBA" id="ARBA00022475"/>
    </source>
</evidence>
<keyword evidence="8 10" id="KW-0407">Ion channel</keyword>
<dbReference type="PANTHER" id="PTHR11893">
    <property type="entry name" value="INNEXIN"/>
    <property type="match status" value="1"/>
</dbReference>
<dbReference type="OrthoDB" id="5867527at2759"/>
<keyword evidence="4 10" id="KW-0812">Transmembrane</keyword>
<comment type="subcellular location">
    <subcellularLocation>
        <location evidence="1 10">Cell membrane</location>
        <topology evidence="1 10">Multi-pass membrane protein</topology>
    </subcellularLocation>
</comment>
<dbReference type="EMBL" id="CAJOBC010000790">
    <property type="protein sequence ID" value="CAF3626295.1"/>
    <property type="molecule type" value="Genomic_DNA"/>
</dbReference>
<evidence type="ECO:0000256" key="6">
    <source>
        <dbReference type="ARBA" id="ARBA00023065"/>
    </source>
</evidence>
<comment type="similarity">
    <text evidence="10">Belongs to the pannexin family.</text>
</comment>
<evidence type="ECO:0000256" key="5">
    <source>
        <dbReference type="ARBA" id="ARBA00022989"/>
    </source>
</evidence>
<dbReference type="GO" id="GO:0034220">
    <property type="term" value="P:monoatomic ion transmembrane transport"/>
    <property type="evidence" value="ECO:0007669"/>
    <property type="project" value="UniProtKB-KW"/>
</dbReference>
<comment type="caution">
    <text evidence="11">The sequence shown here is derived from an EMBL/GenBank/DDBJ whole genome shotgun (WGS) entry which is preliminary data.</text>
</comment>
<dbReference type="GlyCosmos" id="A0A813VIH3">
    <property type="glycosylation" value="1 site, No reported glycans"/>
</dbReference>
<dbReference type="PANTHER" id="PTHR11893:SF36">
    <property type="entry name" value="INNEXIN-5"/>
    <property type="match status" value="1"/>
</dbReference>
<feature type="glycosylation site" description="N-linked (GlcNAc...) asparagine" evidence="9">
    <location>
        <position position="59"/>
    </location>
</feature>
<dbReference type="AlphaFoldDB" id="A0A813VIH3"/>
<evidence type="ECO:0000256" key="9">
    <source>
        <dbReference type="PIRSR" id="PIRSR600990-52"/>
    </source>
</evidence>
<keyword evidence="2 10" id="KW-0813">Transport</keyword>
<feature type="transmembrane region" description="Helical" evidence="10">
    <location>
        <begin position="31"/>
        <end position="50"/>
    </location>
</feature>
<feature type="transmembrane region" description="Helical" evidence="10">
    <location>
        <begin position="274"/>
        <end position="298"/>
    </location>
</feature>
<dbReference type="PROSITE" id="PS51013">
    <property type="entry name" value="PANNEXIN"/>
    <property type="match status" value="1"/>
</dbReference>
<protein>
    <recommendedName>
        <fullName evidence="10">Innexin</fullName>
    </recommendedName>
</protein>
<evidence type="ECO:0000313" key="12">
    <source>
        <dbReference type="EMBL" id="CAF3626295.1"/>
    </source>
</evidence>
<comment type="function">
    <text evidence="10">Structural component of the gap junctions.</text>
</comment>
<evidence type="ECO:0000256" key="8">
    <source>
        <dbReference type="ARBA" id="ARBA00023303"/>
    </source>
</evidence>
<gene>
    <name evidence="10" type="primary">inx</name>
    <name evidence="11" type="ORF">GPM918_LOCUS5461</name>
    <name evidence="12" type="ORF">SRO942_LOCUS5461</name>
</gene>
<dbReference type="GO" id="GO:0005921">
    <property type="term" value="C:gap junction"/>
    <property type="evidence" value="ECO:0007669"/>
    <property type="project" value="UniProtKB-UniRule"/>
</dbReference>
<evidence type="ECO:0000256" key="2">
    <source>
        <dbReference type="ARBA" id="ARBA00022448"/>
    </source>
</evidence>
<evidence type="ECO:0000313" key="13">
    <source>
        <dbReference type="Proteomes" id="UP000663829"/>
    </source>
</evidence>
<feature type="transmembrane region" description="Helical" evidence="10">
    <location>
        <begin position="189"/>
        <end position="212"/>
    </location>
</feature>
<dbReference type="EMBL" id="CAJNOQ010000790">
    <property type="protein sequence ID" value="CAF0839012.1"/>
    <property type="molecule type" value="Genomic_DNA"/>
</dbReference>
<dbReference type="GO" id="GO:0005886">
    <property type="term" value="C:plasma membrane"/>
    <property type="evidence" value="ECO:0007669"/>
    <property type="project" value="UniProtKB-SubCell"/>
</dbReference>
<keyword evidence="13" id="KW-1185">Reference proteome</keyword>
<dbReference type="Proteomes" id="UP000663829">
    <property type="component" value="Unassembled WGS sequence"/>
</dbReference>
<keyword evidence="5 10" id="KW-1133">Transmembrane helix</keyword>
<sequence>MSLYLITEAFNKLGSPTIRNDDFFDRISRRYSVVIIGISFLIISTCQFIGDPINCYTQNVEGNHMSYVNQVCWISGNSYYLPFEKSLPNRYEIKPNKVIYYQWVPFILLGMMMLFSLPSFIWVSVNRSCGVNTKTLTNLIENLDHLNPESRQPKIRTLIRHIDKALVYHHQPDNGLFSHIRTGNYLTGVYIIVKFLYIFNSIGQLFLLNIFIGKTYSRYGLDALKQWYYETEMLTLEYFPRVTMCKFTIRTLADNIQNYDVQCLLSINIYNEKIFLFLWFWLTFVAIVSIYGLLKWFYYFTIRSRIQFIEEYLKVHSHHSSPQQLKLFLKDYCRQDGLLLLRIISKNTNKIVACEIICELWDIWKIKQKINSSTDNDGLKLLIPSTVI</sequence>
<reference evidence="11" key="1">
    <citation type="submission" date="2021-02" db="EMBL/GenBank/DDBJ databases">
        <authorList>
            <person name="Nowell W R."/>
        </authorList>
    </citation>
    <scope>NUCLEOTIDE SEQUENCE</scope>
</reference>
<dbReference type="Pfam" id="PF00876">
    <property type="entry name" value="Innexin"/>
    <property type="match status" value="1"/>
</dbReference>
<dbReference type="InterPro" id="IPR000990">
    <property type="entry name" value="Innexin"/>
</dbReference>
<organism evidence="11 13">
    <name type="scientific">Didymodactylos carnosus</name>
    <dbReference type="NCBI Taxonomy" id="1234261"/>
    <lineage>
        <taxon>Eukaryota</taxon>
        <taxon>Metazoa</taxon>
        <taxon>Spiralia</taxon>
        <taxon>Gnathifera</taxon>
        <taxon>Rotifera</taxon>
        <taxon>Eurotatoria</taxon>
        <taxon>Bdelloidea</taxon>
        <taxon>Philodinida</taxon>
        <taxon>Philodinidae</taxon>
        <taxon>Didymodactylos</taxon>
    </lineage>
</organism>
<evidence type="ECO:0000256" key="10">
    <source>
        <dbReference type="RuleBase" id="RU010713"/>
    </source>
</evidence>
<name>A0A813VIH3_9BILA</name>
<evidence type="ECO:0000256" key="1">
    <source>
        <dbReference type="ARBA" id="ARBA00004651"/>
    </source>
</evidence>
<keyword evidence="6 10" id="KW-0406">Ion transport</keyword>
<keyword evidence="7 10" id="KW-0472">Membrane</keyword>
<evidence type="ECO:0000256" key="4">
    <source>
        <dbReference type="ARBA" id="ARBA00022692"/>
    </source>
</evidence>